<evidence type="ECO:0000256" key="1">
    <source>
        <dbReference type="ARBA" id="ARBA00004651"/>
    </source>
</evidence>
<dbReference type="RefSeq" id="WP_109517465.1">
    <property type="nucleotide sequence ID" value="NZ_PDOA01000008.1"/>
</dbReference>
<evidence type="ECO:0000256" key="4">
    <source>
        <dbReference type="ARBA" id="ARBA00022692"/>
    </source>
</evidence>
<evidence type="ECO:0000256" key="7">
    <source>
        <dbReference type="SAM" id="Phobius"/>
    </source>
</evidence>
<evidence type="ECO:0000313" key="9">
    <source>
        <dbReference type="Proteomes" id="UP000245048"/>
    </source>
</evidence>
<evidence type="ECO:0000256" key="6">
    <source>
        <dbReference type="ARBA" id="ARBA00023136"/>
    </source>
</evidence>
<evidence type="ECO:0000313" key="8">
    <source>
        <dbReference type="EMBL" id="PWC28238.1"/>
    </source>
</evidence>
<organism evidence="8 9">
    <name type="scientific">Teichococcus aestuarii</name>
    <dbReference type="NCBI Taxonomy" id="568898"/>
    <lineage>
        <taxon>Bacteria</taxon>
        <taxon>Pseudomonadati</taxon>
        <taxon>Pseudomonadota</taxon>
        <taxon>Alphaproteobacteria</taxon>
        <taxon>Acetobacterales</taxon>
        <taxon>Roseomonadaceae</taxon>
        <taxon>Roseomonas</taxon>
    </lineage>
</organism>
<evidence type="ECO:0000256" key="5">
    <source>
        <dbReference type="ARBA" id="ARBA00022989"/>
    </source>
</evidence>
<dbReference type="Pfam" id="PF01899">
    <property type="entry name" value="MNHE"/>
    <property type="match status" value="1"/>
</dbReference>
<sequence length="161" mass="18021">MRWLLPHPVVSAGLFVFWLLASRSVAPGPVVVGAIIAVLGGWALALLDPPQVRIRRPGLILRLLGRVFVDIIRSNIAVARIVLSRRPARRAGFMHIRLSLREPHALAALACILTATPGTAWLEFDPEEGWLLLHVLDLIDEAEWVHIVKERYEAPLLEIFR</sequence>
<comment type="caution">
    <text evidence="8">The sequence shown here is derived from an EMBL/GenBank/DDBJ whole genome shotgun (WGS) entry which is preliminary data.</text>
</comment>
<comment type="subcellular location">
    <subcellularLocation>
        <location evidence="1">Cell membrane</location>
        <topology evidence="1">Multi-pass membrane protein</topology>
    </subcellularLocation>
</comment>
<dbReference type="InterPro" id="IPR002758">
    <property type="entry name" value="Cation_antiport_E"/>
</dbReference>
<dbReference type="NCBIfam" id="NF006520">
    <property type="entry name" value="PRK08965.1-4"/>
    <property type="match status" value="1"/>
</dbReference>
<dbReference type="AlphaFoldDB" id="A0A2U1V2U1"/>
<reference evidence="9" key="1">
    <citation type="submission" date="2017-10" db="EMBL/GenBank/DDBJ databases">
        <authorList>
            <person name="Toshchakov S.V."/>
            <person name="Goeva M.A."/>
        </authorList>
    </citation>
    <scope>NUCLEOTIDE SEQUENCE [LARGE SCALE GENOMIC DNA]</scope>
    <source>
        <strain evidence="9">JR1/69-1-13</strain>
    </source>
</reference>
<proteinExistence type="inferred from homology"/>
<evidence type="ECO:0000256" key="3">
    <source>
        <dbReference type="ARBA" id="ARBA00022475"/>
    </source>
</evidence>
<dbReference type="GO" id="GO:0008324">
    <property type="term" value="F:monoatomic cation transmembrane transporter activity"/>
    <property type="evidence" value="ECO:0007669"/>
    <property type="project" value="InterPro"/>
</dbReference>
<keyword evidence="3" id="KW-1003">Cell membrane</keyword>
<accession>A0A2U1V2U1</accession>
<dbReference type="PIRSF" id="PIRSF019239">
    <property type="entry name" value="MrpE"/>
    <property type="match status" value="1"/>
</dbReference>
<dbReference type="Proteomes" id="UP000245048">
    <property type="component" value="Unassembled WGS sequence"/>
</dbReference>
<feature type="transmembrane region" description="Helical" evidence="7">
    <location>
        <begin position="28"/>
        <end position="47"/>
    </location>
</feature>
<dbReference type="OrthoDB" id="9807187at2"/>
<dbReference type="EMBL" id="PDOA01000008">
    <property type="protein sequence ID" value="PWC28238.1"/>
    <property type="molecule type" value="Genomic_DNA"/>
</dbReference>
<name>A0A2U1V2U1_9PROT</name>
<protein>
    <submittedName>
        <fullName evidence="8">Na+/H+ antiporter subunit E</fullName>
    </submittedName>
</protein>
<dbReference type="PANTHER" id="PTHR34584">
    <property type="entry name" value="NA(+)/H(+) ANTIPORTER SUBUNIT E1"/>
    <property type="match status" value="1"/>
</dbReference>
<dbReference type="PANTHER" id="PTHR34584:SF1">
    <property type="entry name" value="NA(+)_H(+) ANTIPORTER SUBUNIT E1"/>
    <property type="match status" value="1"/>
</dbReference>
<comment type="similarity">
    <text evidence="2">Belongs to the CPA3 antiporters (TC 2.A.63) subunit E family.</text>
</comment>
<keyword evidence="6 7" id="KW-0472">Membrane</keyword>
<gene>
    <name evidence="8" type="ORF">CR165_13150</name>
</gene>
<keyword evidence="5 7" id="KW-1133">Transmembrane helix</keyword>
<evidence type="ECO:0000256" key="2">
    <source>
        <dbReference type="ARBA" id="ARBA00006228"/>
    </source>
</evidence>
<dbReference type="GO" id="GO:0005886">
    <property type="term" value="C:plasma membrane"/>
    <property type="evidence" value="ECO:0007669"/>
    <property type="project" value="UniProtKB-SubCell"/>
</dbReference>
<keyword evidence="9" id="KW-1185">Reference proteome</keyword>
<keyword evidence="4 7" id="KW-0812">Transmembrane</keyword>